<dbReference type="FunFam" id="2.40.30.10:FF:000004">
    <property type="entry name" value="50S ribosomal protein L3"/>
    <property type="match status" value="1"/>
</dbReference>
<evidence type="ECO:0000256" key="5">
    <source>
        <dbReference type="ARBA" id="ARBA00023274"/>
    </source>
</evidence>
<feature type="compositionally biased region" description="Basic and acidic residues" evidence="10">
    <location>
        <begin position="226"/>
        <end position="236"/>
    </location>
</feature>
<dbReference type="GO" id="GO:0022625">
    <property type="term" value="C:cytosolic large ribosomal subunit"/>
    <property type="evidence" value="ECO:0007669"/>
    <property type="project" value="TreeGrafter"/>
</dbReference>
<dbReference type="Gene3D" id="3.30.160.810">
    <property type="match status" value="1"/>
</dbReference>
<dbReference type="Proteomes" id="UP000176299">
    <property type="component" value="Unassembled WGS sequence"/>
</dbReference>
<evidence type="ECO:0000256" key="4">
    <source>
        <dbReference type="ARBA" id="ARBA00022980"/>
    </source>
</evidence>
<evidence type="ECO:0000256" key="6">
    <source>
        <dbReference type="ARBA" id="ARBA00035243"/>
    </source>
</evidence>
<dbReference type="PANTHER" id="PTHR11229:SF16">
    <property type="entry name" value="LARGE RIBOSOMAL SUBUNIT PROTEIN UL3C"/>
    <property type="match status" value="1"/>
</dbReference>
<dbReference type="InterPro" id="IPR009000">
    <property type="entry name" value="Transl_B-barrel_sf"/>
</dbReference>
<name>A0A1G1W2R8_9BACT</name>
<dbReference type="EMBL" id="MHCN01000010">
    <property type="protein sequence ID" value="OGY21923.1"/>
    <property type="molecule type" value="Genomic_DNA"/>
</dbReference>
<evidence type="ECO:0000256" key="8">
    <source>
        <dbReference type="RuleBase" id="RU003905"/>
    </source>
</evidence>
<dbReference type="NCBIfam" id="TIGR03625">
    <property type="entry name" value="L3_bact"/>
    <property type="match status" value="1"/>
</dbReference>
<evidence type="ECO:0000313" key="11">
    <source>
        <dbReference type="EMBL" id="OGY21923.1"/>
    </source>
</evidence>
<keyword evidence="5 7" id="KW-0687">Ribonucleoprotein</keyword>
<evidence type="ECO:0000256" key="2">
    <source>
        <dbReference type="ARBA" id="ARBA00022730"/>
    </source>
</evidence>
<comment type="caution">
    <text evidence="11">The sequence shown here is derived from an EMBL/GenBank/DDBJ whole genome shotgun (WGS) entry which is preliminary data.</text>
</comment>
<proteinExistence type="inferred from homology"/>
<feature type="region of interest" description="Disordered" evidence="10">
    <location>
        <begin position="205"/>
        <end position="261"/>
    </location>
</feature>
<dbReference type="InterPro" id="IPR019927">
    <property type="entry name" value="Ribosomal_uL3_bac/org-type"/>
</dbReference>
<evidence type="ECO:0000256" key="9">
    <source>
        <dbReference type="RuleBase" id="RU003906"/>
    </source>
</evidence>
<evidence type="ECO:0000256" key="1">
    <source>
        <dbReference type="ARBA" id="ARBA00006540"/>
    </source>
</evidence>
<evidence type="ECO:0000313" key="12">
    <source>
        <dbReference type="Proteomes" id="UP000176299"/>
    </source>
</evidence>
<gene>
    <name evidence="7" type="primary">rplC</name>
    <name evidence="11" type="ORF">A2113_01200</name>
</gene>
<dbReference type="Gene3D" id="2.40.30.10">
    <property type="entry name" value="Translation factors"/>
    <property type="match status" value="1"/>
</dbReference>
<keyword evidence="3 7" id="KW-0694">RNA-binding</keyword>
<dbReference type="Pfam" id="PF00297">
    <property type="entry name" value="Ribosomal_L3"/>
    <property type="match status" value="1"/>
</dbReference>
<keyword evidence="4 7" id="KW-0689">Ribosomal protein</keyword>
<dbReference type="InterPro" id="IPR000597">
    <property type="entry name" value="Ribosomal_uL3"/>
</dbReference>
<keyword evidence="2 7" id="KW-0699">rRNA-binding</keyword>
<evidence type="ECO:0000256" key="10">
    <source>
        <dbReference type="SAM" id="MobiDB-lite"/>
    </source>
</evidence>
<sequence length="261" mass="27989">MIKGLIGEKVEMNQIFDHHNRVVPVTKIRVAPTYVVAVKSPEKDGYKAVQIGAGAAKKAKRPQVGVAKKTGLKTVPKVTREVEFDGDLKVGEEIKLEQVFRKGQLVDVSGISKGKGFAGVVKRWGFAGGPRTHGQSDRERAPGSIGATTTPGRVYKGLKMAGHMGNKQVTNQGLEIMEVDKEASELLVRGSVPGARGSLILIQKSKKKKKAYHEPEIPEIPVVGGAKEEEPSEETKTQATEAPELGSGQEKPPEATPEGES</sequence>
<comment type="function">
    <text evidence="7 9">One of the primary rRNA binding proteins, it binds directly near the 3'-end of the 23S rRNA, where it nucleates assembly of the 50S subunit.</text>
</comment>
<dbReference type="PROSITE" id="PS00474">
    <property type="entry name" value="RIBOSOMAL_L3"/>
    <property type="match status" value="1"/>
</dbReference>
<dbReference type="HAMAP" id="MF_01325_B">
    <property type="entry name" value="Ribosomal_uL3_B"/>
    <property type="match status" value="1"/>
</dbReference>
<dbReference type="GO" id="GO:0019843">
    <property type="term" value="F:rRNA binding"/>
    <property type="evidence" value="ECO:0007669"/>
    <property type="project" value="UniProtKB-UniRule"/>
</dbReference>
<comment type="similarity">
    <text evidence="1 7 8">Belongs to the universal ribosomal protein uL3 family.</text>
</comment>
<reference evidence="11 12" key="1">
    <citation type="journal article" date="2016" name="Nat. Commun.">
        <title>Thousands of microbial genomes shed light on interconnected biogeochemical processes in an aquifer system.</title>
        <authorList>
            <person name="Anantharaman K."/>
            <person name="Brown C.T."/>
            <person name="Hug L.A."/>
            <person name="Sharon I."/>
            <person name="Castelle C.J."/>
            <person name="Probst A.J."/>
            <person name="Thomas B.C."/>
            <person name="Singh A."/>
            <person name="Wilkins M.J."/>
            <person name="Karaoz U."/>
            <person name="Brodie E.L."/>
            <person name="Williams K.H."/>
            <person name="Hubbard S.S."/>
            <person name="Banfield J.F."/>
        </authorList>
    </citation>
    <scope>NUCLEOTIDE SEQUENCE [LARGE SCALE GENOMIC DNA]</scope>
</reference>
<accession>A0A1G1W2R8</accession>
<feature type="region of interest" description="Disordered" evidence="10">
    <location>
        <begin position="128"/>
        <end position="151"/>
    </location>
</feature>
<dbReference type="AlphaFoldDB" id="A0A1G1W2R8"/>
<dbReference type="SUPFAM" id="SSF50447">
    <property type="entry name" value="Translation proteins"/>
    <property type="match status" value="1"/>
</dbReference>
<comment type="subunit">
    <text evidence="7 9">Part of the 50S ribosomal subunit. Forms a cluster with proteins L14 and L19.</text>
</comment>
<organism evidence="11 12">
    <name type="scientific">Candidatus Woykebacteria bacterium GWA1_44_8</name>
    <dbReference type="NCBI Taxonomy" id="1802591"/>
    <lineage>
        <taxon>Bacteria</taxon>
        <taxon>Candidatus Woykeibacteriota</taxon>
    </lineage>
</organism>
<dbReference type="InterPro" id="IPR019926">
    <property type="entry name" value="Ribosomal_uL3_CS"/>
</dbReference>
<evidence type="ECO:0000256" key="7">
    <source>
        <dbReference type="HAMAP-Rule" id="MF_01325"/>
    </source>
</evidence>
<dbReference type="GO" id="GO:0006412">
    <property type="term" value="P:translation"/>
    <property type="evidence" value="ECO:0007669"/>
    <property type="project" value="UniProtKB-UniRule"/>
</dbReference>
<protein>
    <recommendedName>
        <fullName evidence="6 7">Large ribosomal subunit protein uL3</fullName>
    </recommendedName>
</protein>
<dbReference type="GO" id="GO:0003735">
    <property type="term" value="F:structural constituent of ribosome"/>
    <property type="evidence" value="ECO:0007669"/>
    <property type="project" value="UniProtKB-UniRule"/>
</dbReference>
<dbReference type="STRING" id="1802591.A2113_01200"/>
<dbReference type="PANTHER" id="PTHR11229">
    <property type="entry name" value="50S RIBOSOMAL PROTEIN L3"/>
    <property type="match status" value="1"/>
</dbReference>
<evidence type="ECO:0000256" key="3">
    <source>
        <dbReference type="ARBA" id="ARBA00022884"/>
    </source>
</evidence>